<name>A0A813M5J9_POLGL</name>
<evidence type="ECO:0000313" key="1">
    <source>
        <dbReference type="EMBL" id="CAE8741513.1"/>
    </source>
</evidence>
<proteinExistence type="predicted"/>
<dbReference type="EMBL" id="CAJNNW010037399">
    <property type="protein sequence ID" value="CAE8741513.1"/>
    <property type="molecule type" value="Genomic_DNA"/>
</dbReference>
<evidence type="ECO:0000313" key="2">
    <source>
        <dbReference type="Proteomes" id="UP000626109"/>
    </source>
</evidence>
<sequence length="242" mass="26050">MAPETLLRTKGYLRDDNGKPVLVKIEVIEPSSGRRLAFSPEDGSVKWGLAKAALFSIAFYTIECFHTGTCRYSASVIMAVLKSVPVLSQLGSTMAPQSIQVIFAMFEMAAELHSNHGSVWSCSIWDANITGIWSNCVDIQQFLLNATPTEILGMGGNSSALPAWWAGKAHAFIAPIEAFATSMSAAVVSDSAESLEVLPTYIYTMSLVPAESTFNVTTASGLAKFYTNMLFVQGICHTSNVC</sequence>
<organism evidence="1 2">
    <name type="scientific">Polarella glacialis</name>
    <name type="common">Dinoflagellate</name>
    <dbReference type="NCBI Taxonomy" id="89957"/>
    <lineage>
        <taxon>Eukaryota</taxon>
        <taxon>Sar</taxon>
        <taxon>Alveolata</taxon>
        <taxon>Dinophyceae</taxon>
        <taxon>Suessiales</taxon>
        <taxon>Suessiaceae</taxon>
        <taxon>Polarella</taxon>
    </lineage>
</organism>
<protein>
    <submittedName>
        <fullName evidence="1">Uncharacterized protein</fullName>
    </submittedName>
</protein>
<dbReference type="AlphaFoldDB" id="A0A813M5J9"/>
<dbReference type="Proteomes" id="UP000626109">
    <property type="component" value="Unassembled WGS sequence"/>
</dbReference>
<gene>
    <name evidence="1" type="ORF">PGLA2088_LOCUS50509</name>
</gene>
<reference evidence="1" key="1">
    <citation type="submission" date="2021-02" db="EMBL/GenBank/DDBJ databases">
        <authorList>
            <person name="Dougan E. K."/>
            <person name="Rhodes N."/>
            <person name="Thang M."/>
            <person name="Chan C."/>
        </authorList>
    </citation>
    <scope>NUCLEOTIDE SEQUENCE</scope>
</reference>
<accession>A0A813M5J9</accession>
<comment type="caution">
    <text evidence="1">The sequence shown here is derived from an EMBL/GenBank/DDBJ whole genome shotgun (WGS) entry which is preliminary data.</text>
</comment>